<feature type="signal peptide" evidence="2">
    <location>
        <begin position="1"/>
        <end position="27"/>
    </location>
</feature>
<dbReference type="RefSeq" id="WP_203855592.1">
    <property type="nucleotide sequence ID" value="NZ_BAAAZQ010000002.1"/>
</dbReference>
<accession>A0ABQ4EGQ9</accession>
<gene>
    <name evidence="4" type="ORF">Pma05_04910</name>
</gene>
<dbReference type="EMBL" id="BONX01000003">
    <property type="protein sequence ID" value="GIG93918.1"/>
    <property type="molecule type" value="Genomic_DNA"/>
</dbReference>
<dbReference type="InterPro" id="IPR046540">
    <property type="entry name" value="DMFA2_C"/>
</dbReference>
<evidence type="ECO:0000259" key="3">
    <source>
        <dbReference type="Pfam" id="PF20254"/>
    </source>
</evidence>
<evidence type="ECO:0000256" key="1">
    <source>
        <dbReference type="SAM" id="MobiDB-lite"/>
    </source>
</evidence>
<keyword evidence="5" id="KW-1185">Reference proteome</keyword>
<proteinExistence type="predicted"/>
<evidence type="ECO:0000313" key="5">
    <source>
        <dbReference type="Proteomes" id="UP000621500"/>
    </source>
</evidence>
<dbReference type="Proteomes" id="UP000621500">
    <property type="component" value="Unassembled WGS sequence"/>
</dbReference>
<reference evidence="4 5" key="1">
    <citation type="submission" date="2021-01" db="EMBL/GenBank/DDBJ databases">
        <title>Whole genome shotgun sequence of Plantactinospora mayteni NBRC 109088.</title>
        <authorList>
            <person name="Komaki H."/>
            <person name="Tamura T."/>
        </authorList>
    </citation>
    <scope>NUCLEOTIDE SEQUENCE [LARGE SCALE GENOMIC DNA]</scope>
    <source>
        <strain evidence="4 5">NBRC 109088</strain>
    </source>
</reference>
<comment type="caution">
    <text evidence="4">The sequence shown here is derived from an EMBL/GenBank/DDBJ whole genome shotgun (WGS) entry which is preliminary data.</text>
</comment>
<feature type="region of interest" description="Disordered" evidence="1">
    <location>
        <begin position="42"/>
        <end position="72"/>
    </location>
</feature>
<evidence type="ECO:0000256" key="2">
    <source>
        <dbReference type="SAM" id="SignalP"/>
    </source>
</evidence>
<dbReference type="Pfam" id="PF20254">
    <property type="entry name" value="DMFA2_C"/>
    <property type="match status" value="1"/>
</dbReference>
<feature type="domain" description="N,N-dimethylformamidase beta subunit-like C-terminal" evidence="3">
    <location>
        <begin position="95"/>
        <end position="473"/>
    </location>
</feature>
<evidence type="ECO:0000313" key="4">
    <source>
        <dbReference type="EMBL" id="GIG93918.1"/>
    </source>
</evidence>
<sequence length="502" mass="55342">MRRFSRRAALGLLTAALPLGTLTSAEAALLLTYRGEVVKPENKLPGTTAWRPAGEGPRDADDPAPQIQGYASATSVPHGGKIDFHVAVGSPQRLTIAIYRLGWYAGDGARLMLTTEPLPGEVRSVPPADPVTGTIECHWPVTWSLSVPADWLSGVYLAAFVGADGQTGYTPFVVRDDRHLAQLCVVMPFSTYQAYNLWPRDGRRGKSLYYGYPAPGVPMSYESRAVRVSFDRPYSGIGWPKQFDRDHDFVQWVERLGYDVTYASTMDLHTGRLDPGRYRGLVFCGHDEYWTAEMRRATERAVDQGVSLAFLAANNVYWQIRLGQSSDGRANRVVTCYKTDPDPEPGLDGRVCTTKWRDVRPGGEDAEQRLLGVQYNGIIAAPQPLVVRGADHWFWGGCKVADGDLLPRLVGGEADGFDPAMPVPTGVDATVLSASPYPQRNGFWLEQNTHLYETSQGAVIFDAATLHWTLALNRRGFVNQKVQVATRNLFDRIVRQPSKASG</sequence>
<name>A0ABQ4EGQ9_9ACTN</name>
<feature type="chain" id="PRO_5046693786" description="N,N-dimethylformamidase beta subunit-like C-terminal domain-containing protein" evidence="2">
    <location>
        <begin position="28"/>
        <end position="502"/>
    </location>
</feature>
<organism evidence="4 5">
    <name type="scientific">Plantactinospora mayteni</name>
    <dbReference type="NCBI Taxonomy" id="566021"/>
    <lineage>
        <taxon>Bacteria</taxon>
        <taxon>Bacillati</taxon>
        <taxon>Actinomycetota</taxon>
        <taxon>Actinomycetes</taxon>
        <taxon>Micromonosporales</taxon>
        <taxon>Micromonosporaceae</taxon>
        <taxon>Plantactinospora</taxon>
    </lineage>
</organism>
<protein>
    <recommendedName>
        <fullName evidence="3">N,N-dimethylformamidase beta subunit-like C-terminal domain-containing protein</fullName>
    </recommendedName>
</protein>
<keyword evidence="2" id="KW-0732">Signal</keyword>